<dbReference type="Proteomes" id="UP000016927">
    <property type="component" value="Unassembled WGS sequence"/>
</dbReference>
<dbReference type="VEuPathDB" id="MicrosporidiaDB:NBO_64g0048"/>
<dbReference type="FunFam" id="3.40.50.150:FF:000081">
    <property type="entry name" value="rRNA adenine N(6)-methyltransferase"/>
    <property type="match status" value="1"/>
</dbReference>
<dbReference type="Gene3D" id="1.10.8.480">
    <property type="match status" value="1"/>
</dbReference>
<feature type="domain" description="Ribosomal RNA adenine methylase transferase N-terminal" evidence="11">
    <location>
        <begin position="88"/>
        <end position="256"/>
    </location>
</feature>
<gene>
    <name evidence="12" type="primary">DIMT1</name>
    <name evidence="12" type="ORF">NBO_64g0048</name>
</gene>
<dbReference type="InterPro" id="IPR020596">
    <property type="entry name" value="rRNA_Ade_Mease_Trfase_CS"/>
</dbReference>
<evidence type="ECO:0000256" key="1">
    <source>
        <dbReference type="ARBA" id="ARBA00002977"/>
    </source>
</evidence>
<evidence type="ECO:0000313" key="12">
    <source>
        <dbReference type="EMBL" id="EOB13667.1"/>
    </source>
</evidence>
<evidence type="ECO:0000256" key="7">
    <source>
        <dbReference type="ARBA" id="ARBA00049478"/>
    </source>
</evidence>
<dbReference type="GO" id="GO:0052909">
    <property type="term" value="F:18S rRNA (adenine(1779)-N(6)/adenine(1780)-N(6))-dimethyltransferase activity"/>
    <property type="evidence" value="ECO:0007669"/>
    <property type="project" value="UniProtKB-EC"/>
</dbReference>
<dbReference type="PROSITE" id="PS01131">
    <property type="entry name" value="RRNA_A_DIMETH"/>
    <property type="match status" value="1"/>
</dbReference>
<keyword evidence="6 8" id="KW-0694">RNA-binding</keyword>
<dbReference type="InterPro" id="IPR020598">
    <property type="entry name" value="rRNA_Ade_methylase_Trfase_N"/>
</dbReference>
<keyword evidence="5 8" id="KW-0949">S-adenosyl-L-methionine</keyword>
<keyword evidence="3 8" id="KW-0489">Methyltransferase</keyword>
<feature type="binding site" evidence="8">
    <location>
        <position position="129"/>
    </location>
    <ligand>
        <name>S-adenosyl-L-methionine</name>
        <dbReference type="ChEBI" id="CHEBI:59789"/>
    </ligand>
</feature>
<evidence type="ECO:0000259" key="11">
    <source>
        <dbReference type="SMART" id="SM00650"/>
    </source>
</evidence>
<feature type="non-terminal residue" evidence="12">
    <location>
        <position position="344"/>
    </location>
</feature>
<feature type="compositionally biased region" description="Basic and acidic residues" evidence="10">
    <location>
        <begin position="35"/>
        <end position="46"/>
    </location>
</feature>
<comment type="similarity">
    <text evidence="8 9">Belongs to the class I-like SAM-binding methyltransferase superfamily. rRNA adenine N(6)-methyltransferase family.</text>
</comment>
<feature type="binding site" evidence="8">
    <location>
        <position position="108"/>
    </location>
    <ligand>
        <name>S-adenosyl-L-methionine</name>
        <dbReference type="ChEBI" id="CHEBI:59789"/>
    </ligand>
</feature>
<name>R0KTV4_NOSB1</name>
<keyword evidence="13" id="KW-1185">Reference proteome</keyword>
<dbReference type="NCBIfam" id="TIGR00755">
    <property type="entry name" value="ksgA"/>
    <property type="match status" value="1"/>
</dbReference>
<reference evidence="12 13" key="1">
    <citation type="journal article" date="2013" name="BMC Genomics">
        <title>Comparative genomics of parasitic silkworm microsporidia reveal an association between genome expansion and host adaptation.</title>
        <authorList>
            <person name="Pan G."/>
            <person name="Xu J."/>
            <person name="Li T."/>
            <person name="Xia Q."/>
            <person name="Liu S.L."/>
            <person name="Zhang G."/>
            <person name="Li S."/>
            <person name="Li C."/>
            <person name="Liu H."/>
            <person name="Yang L."/>
            <person name="Liu T."/>
            <person name="Zhang X."/>
            <person name="Wu Z."/>
            <person name="Fan W."/>
            <person name="Dang X."/>
            <person name="Xiang H."/>
            <person name="Tao M."/>
            <person name="Li Y."/>
            <person name="Hu J."/>
            <person name="Li Z."/>
            <person name="Lin L."/>
            <person name="Luo J."/>
            <person name="Geng L."/>
            <person name="Wang L."/>
            <person name="Long M."/>
            <person name="Wan Y."/>
            <person name="He N."/>
            <person name="Zhang Z."/>
            <person name="Lu C."/>
            <person name="Keeling P.J."/>
            <person name="Wang J."/>
            <person name="Xiang Z."/>
            <person name="Zhou Z."/>
        </authorList>
    </citation>
    <scope>NUCLEOTIDE SEQUENCE [LARGE SCALE GENOMIC DNA]</scope>
    <source>
        <strain evidence="13">CQ1 / CVCC 102059</strain>
    </source>
</reference>
<evidence type="ECO:0000256" key="5">
    <source>
        <dbReference type="ARBA" id="ARBA00022691"/>
    </source>
</evidence>
<keyword evidence="4 8" id="KW-0808">Transferase</keyword>
<feature type="binding site" evidence="8">
    <location>
        <position position="158"/>
    </location>
    <ligand>
        <name>S-adenosyl-L-methionine</name>
        <dbReference type="ChEBI" id="CHEBI:59789"/>
    </ligand>
</feature>
<dbReference type="EC" id="2.1.1.-" evidence="9"/>
<protein>
    <recommendedName>
        <fullName evidence="9">rRNA adenine N(6)-methyltransferase</fullName>
        <ecNumber evidence="9">2.1.1.-</ecNumber>
    </recommendedName>
</protein>
<accession>R0KTV4</accession>
<dbReference type="OMA" id="GMFQKEV"/>
<evidence type="ECO:0000256" key="9">
    <source>
        <dbReference type="RuleBase" id="RU362106"/>
    </source>
</evidence>
<evidence type="ECO:0000256" key="4">
    <source>
        <dbReference type="ARBA" id="ARBA00022679"/>
    </source>
</evidence>
<evidence type="ECO:0000313" key="13">
    <source>
        <dbReference type="Proteomes" id="UP000016927"/>
    </source>
</evidence>
<dbReference type="SUPFAM" id="SSF53335">
    <property type="entry name" value="S-adenosyl-L-methionine-dependent methyltransferases"/>
    <property type="match status" value="1"/>
</dbReference>
<dbReference type="SMART" id="SM00650">
    <property type="entry name" value="rADc"/>
    <property type="match status" value="1"/>
</dbReference>
<proteinExistence type="inferred from homology"/>
<comment type="function">
    <text evidence="1">Specifically dimethylates two adjacent adenosines in the loop of a conserved hairpin near the 3'-end of 18S rRNA in the 40S particle.</text>
</comment>
<feature type="binding site" evidence="8">
    <location>
        <position position="81"/>
    </location>
    <ligand>
        <name>S-adenosyl-L-methionine</name>
        <dbReference type="ChEBI" id="CHEBI:59789"/>
    </ligand>
</feature>
<keyword evidence="2 9" id="KW-0698">rRNA processing</keyword>
<dbReference type="PANTHER" id="PTHR11727:SF7">
    <property type="entry name" value="DIMETHYLADENOSINE TRANSFERASE-RELATED"/>
    <property type="match status" value="1"/>
</dbReference>
<dbReference type="STRING" id="578461.R0KTV4"/>
<feature type="binding site" evidence="8">
    <location>
        <position position="83"/>
    </location>
    <ligand>
        <name>S-adenosyl-L-methionine</name>
        <dbReference type="ChEBI" id="CHEBI:59789"/>
    </ligand>
</feature>
<evidence type="ECO:0000256" key="8">
    <source>
        <dbReference type="PROSITE-ProRule" id="PRU01026"/>
    </source>
</evidence>
<dbReference type="EMBL" id="KB908972">
    <property type="protein sequence ID" value="EOB13667.1"/>
    <property type="molecule type" value="Genomic_DNA"/>
</dbReference>
<dbReference type="Gene3D" id="3.40.50.150">
    <property type="entry name" value="Vaccinia Virus protein VP39"/>
    <property type="match status" value="1"/>
</dbReference>
<dbReference type="GO" id="GO:0003723">
    <property type="term" value="F:RNA binding"/>
    <property type="evidence" value="ECO:0007669"/>
    <property type="project" value="UniProtKB-UniRule"/>
</dbReference>
<dbReference type="PANTHER" id="PTHR11727">
    <property type="entry name" value="DIMETHYLADENOSINE TRANSFERASE"/>
    <property type="match status" value="1"/>
</dbReference>
<feature type="region of interest" description="Disordered" evidence="10">
    <location>
        <begin position="33"/>
        <end position="71"/>
    </location>
</feature>
<feature type="binding site" evidence="8">
    <location>
        <position position="173"/>
    </location>
    <ligand>
        <name>S-adenosyl-L-methionine</name>
        <dbReference type="ChEBI" id="CHEBI:59789"/>
    </ligand>
</feature>
<dbReference type="InterPro" id="IPR011530">
    <property type="entry name" value="rRNA_adenine_dimethylase"/>
</dbReference>
<sequence length="344" mass="39559">METNHIERYKGLPKEATPEELERLKTIFEEEVNTEEDKLKHEKVNFDELEESSDTIKDDDSSNENSDTMVNPKFNKDLGQHILKNMGVIDTVLEKAKIKSTDVILEIGGGTGNLTMKMLPKAKKVVVYEKDPRLASELVKKVNDNTELSNKFQLFIGDAMKHDYPYFDMCISNLPYQISSPFVFKLLTYKFKCAYIMFQKEFGERLIARPGSPNYCRLSVSVQLLAQVDFIMKISKNSFVPPPKVESCIIRIEPKSPQPPINLEEFDALLKICFLRKNKTILSNFKNSTFIKKIKKEGKISEPEVFLKSLITKLGLLDSRANKMDIDEFLELLLESKRNDIELL</sequence>
<comment type="catalytic activity">
    <reaction evidence="7">
        <text>adenosine(1779)/adenosine(1780) in 18S rRNA + 4 S-adenosyl-L-methionine = N(6)-dimethyladenosine(1779)/N(6)-dimethyladenosine(1780) in 18S rRNA + 4 S-adenosyl-L-homocysteine + 4 H(+)</text>
        <dbReference type="Rhea" id="RHEA:42780"/>
        <dbReference type="Rhea" id="RHEA-COMP:10234"/>
        <dbReference type="Rhea" id="RHEA-COMP:10236"/>
        <dbReference type="ChEBI" id="CHEBI:15378"/>
        <dbReference type="ChEBI" id="CHEBI:57856"/>
        <dbReference type="ChEBI" id="CHEBI:59789"/>
        <dbReference type="ChEBI" id="CHEBI:74411"/>
        <dbReference type="ChEBI" id="CHEBI:74493"/>
        <dbReference type="EC" id="2.1.1.183"/>
    </reaction>
</comment>
<dbReference type="InterPro" id="IPR001737">
    <property type="entry name" value="KsgA/Erm"/>
</dbReference>
<evidence type="ECO:0000256" key="2">
    <source>
        <dbReference type="ARBA" id="ARBA00022552"/>
    </source>
</evidence>
<dbReference type="HOGENOM" id="CLU_041220_2_3_1"/>
<dbReference type="InterPro" id="IPR029063">
    <property type="entry name" value="SAM-dependent_MTases_sf"/>
</dbReference>
<dbReference type="CDD" id="cd02440">
    <property type="entry name" value="AdoMet_MTases"/>
    <property type="match status" value="1"/>
</dbReference>
<dbReference type="PROSITE" id="PS51689">
    <property type="entry name" value="SAM_RNA_A_N6_MT"/>
    <property type="match status" value="1"/>
</dbReference>
<dbReference type="Pfam" id="PF00398">
    <property type="entry name" value="RrnaAD"/>
    <property type="match status" value="1"/>
</dbReference>
<organism evidence="12 13">
    <name type="scientific">Nosema bombycis (strain CQ1 / CVCC 102059)</name>
    <name type="common">Microsporidian parasite</name>
    <name type="synonym">Pebrine of silkworm</name>
    <dbReference type="NCBI Taxonomy" id="578461"/>
    <lineage>
        <taxon>Eukaryota</taxon>
        <taxon>Fungi</taxon>
        <taxon>Fungi incertae sedis</taxon>
        <taxon>Microsporidia</taxon>
        <taxon>Nosematidae</taxon>
        <taxon>Nosema</taxon>
    </lineage>
</organism>
<evidence type="ECO:0000256" key="10">
    <source>
        <dbReference type="SAM" id="MobiDB-lite"/>
    </source>
</evidence>
<evidence type="ECO:0000256" key="3">
    <source>
        <dbReference type="ARBA" id="ARBA00022603"/>
    </source>
</evidence>
<dbReference type="HAMAP" id="MF_00607">
    <property type="entry name" value="16SrRNA_methyltr_A"/>
    <property type="match status" value="1"/>
</dbReference>
<dbReference type="OrthoDB" id="74991at2759"/>
<evidence type="ECO:0000256" key="6">
    <source>
        <dbReference type="ARBA" id="ARBA00022884"/>
    </source>
</evidence>
<dbReference type="AlphaFoldDB" id="R0KTV4"/>